<feature type="chain" id="PRO_5021931207" description="SGNH hydrolase-type esterase domain-containing protein" evidence="2">
    <location>
        <begin position="23"/>
        <end position="767"/>
    </location>
</feature>
<evidence type="ECO:0000256" key="2">
    <source>
        <dbReference type="SAM" id="SignalP"/>
    </source>
</evidence>
<evidence type="ECO:0000313" key="4">
    <source>
        <dbReference type="Proteomes" id="UP000316855"/>
    </source>
</evidence>
<keyword evidence="2" id="KW-0732">Signal</keyword>
<name>A0A517VBC7_9PLAN</name>
<sequence length="767" mass="86271" precursor="true">MKNVFLLFLSVVACPLVSAVCAEETKPVQNLLQNPAFRLRKTAAIEPGRSILCWNTDRWGDVIAGKGNGKLVLQPTENMVEILPGKRIWQFATLPELGLKSGDAVSLSVNGYQETSGALKARLSLMLIESADGEWSPSDFRLPDKRTFAKQGRGELIRAPQRDVSAKETGKVFQLQVNGLKVDPRFKHQRESDAAFRNVVGVLVEFVNDSDKRVWIDSPVLVKRDQVVTEAAASRALPDLYRRIPRTMEKLTSGQPVTILTLGSSIDRGSANPRLYFYDEDPASPHYKEPLVEARPGKPDAMKQLIAERMERPDLQDYVGWSQHYFMYTGRMRRELLRKFHYPVDKILLNVMAADGSSIGESHSGFQEYAALELPPDPNDNGHPTGKSWQELYPALFENGKKPGPDLVIFGHGHNEHIDRPDEIAAYEGAIRWFQRHYPGVEFVSCMWIRDKGQPNSMTGPMQQLCTHYGIPFVDLGELLIDLKTTCNQYAIAPDGGHPGAASHYLWFKQLEQVFEMPDDPQPGIAQQQLPARMNDFTANWEGEIVRFAADSPRIVDGRMMILEDTAFNLWADNKREKMQLQIDGQPAQHAGHGRHSWSRPNPRNSTFVHGRLSRGDRHIIEIPHKNARLNTVDCKVGLNRRFFGVDSKDWQGASAVKTFESKWGAPYGEKAFFLQPGETLEIDVEADELSIAWLDDPDGGTLIAEVDGKQVWAQPTNEPFTDSQGRKHFIENRRGVLGLPFGKHRIRLQAKGEPVRVIGVFGYDGR</sequence>
<reference evidence="3 4" key="1">
    <citation type="submission" date="2019-02" db="EMBL/GenBank/DDBJ databases">
        <title>Deep-cultivation of Planctomycetes and their phenomic and genomic characterization uncovers novel biology.</title>
        <authorList>
            <person name="Wiegand S."/>
            <person name="Jogler M."/>
            <person name="Boedeker C."/>
            <person name="Pinto D."/>
            <person name="Vollmers J."/>
            <person name="Rivas-Marin E."/>
            <person name="Kohn T."/>
            <person name="Peeters S.H."/>
            <person name="Heuer A."/>
            <person name="Rast P."/>
            <person name="Oberbeckmann S."/>
            <person name="Bunk B."/>
            <person name="Jeske O."/>
            <person name="Meyerdierks A."/>
            <person name="Storesund J.E."/>
            <person name="Kallscheuer N."/>
            <person name="Luecker S."/>
            <person name="Lage O.M."/>
            <person name="Pohl T."/>
            <person name="Merkel B.J."/>
            <person name="Hornburger P."/>
            <person name="Mueller R.-W."/>
            <person name="Bruemmer F."/>
            <person name="Labrenz M."/>
            <person name="Spormann A.M."/>
            <person name="Op den Camp H."/>
            <person name="Overmann J."/>
            <person name="Amann R."/>
            <person name="Jetten M.S.M."/>
            <person name="Mascher T."/>
            <person name="Medema M.H."/>
            <person name="Devos D.P."/>
            <person name="Kaster A.-K."/>
            <person name="Ovreas L."/>
            <person name="Rohde M."/>
            <person name="Galperin M.Y."/>
            <person name="Jogler C."/>
        </authorList>
    </citation>
    <scope>NUCLEOTIDE SEQUENCE [LARGE SCALE GENOMIC DNA]</scope>
    <source>
        <strain evidence="3 4">Pan161</strain>
    </source>
</reference>
<dbReference type="Gene3D" id="3.40.50.1110">
    <property type="entry name" value="SGNH hydrolase"/>
    <property type="match status" value="1"/>
</dbReference>
<feature type="compositionally biased region" description="Polar residues" evidence="1">
    <location>
        <begin position="599"/>
        <end position="608"/>
    </location>
</feature>
<gene>
    <name evidence="3" type="ORF">Pan161_19610</name>
</gene>
<evidence type="ECO:0000256" key="1">
    <source>
        <dbReference type="SAM" id="MobiDB-lite"/>
    </source>
</evidence>
<dbReference type="AlphaFoldDB" id="A0A517VBC7"/>
<proteinExistence type="predicted"/>
<dbReference type="InterPro" id="IPR036514">
    <property type="entry name" value="SGNH_hydro_sf"/>
</dbReference>
<dbReference type="EMBL" id="CP036343">
    <property type="protein sequence ID" value="QDT90311.1"/>
    <property type="molecule type" value="Genomic_DNA"/>
</dbReference>
<protein>
    <recommendedName>
        <fullName evidence="5">SGNH hydrolase-type esterase domain-containing protein</fullName>
    </recommendedName>
</protein>
<feature type="signal peptide" evidence="2">
    <location>
        <begin position="1"/>
        <end position="22"/>
    </location>
</feature>
<dbReference type="GO" id="GO:0016788">
    <property type="term" value="F:hydrolase activity, acting on ester bonds"/>
    <property type="evidence" value="ECO:0007669"/>
    <property type="project" value="UniProtKB-ARBA"/>
</dbReference>
<organism evidence="3 4">
    <name type="scientific">Gimesia algae</name>
    <dbReference type="NCBI Taxonomy" id="2527971"/>
    <lineage>
        <taxon>Bacteria</taxon>
        <taxon>Pseudomonadati</taxon>
        <taxon>Planctomycetota</taxon>
        <taxon>Planctomycetia</taxon>
        <taxon>Planctomycetales</taxon>
        <taxon>Planctomycetaceae</taxon>
        <taxon>Gimesia</taxon>
    </lineage>
</organism>
<evidence type="ECO:0000313" key="3">
    <source>
        <dbReference type="EMBL" id="QDT90311.1"/>
    </source>
</evidence>
<dbReference type="KEGG" id="gax:Pan161_19610"/>
<evidence type="ECO:0008006" key="5">
    <source>
        <dbReference type="Google" id="ProtNLM"/>
    </source>
</evidence>
<dbReference type="Proteomes" id="UP000316855">
    <property type="component" value="Chromosome"/>
</dbReference>
<keyword evidence="4" id="KW-1185">Reference proteome</keyword>
<feature type="region of interest" description="Disordered" evidence="1">
    <location>
        <begin position="584"/>
        <end position="610"/>
    </location>
</feature>
<accession>A0A517VBC7</accession>
<dbReference type="SUPFAM" id="SSF52266">
    <property type="entry name" value="SGNH hydrolase"/>
    <property type="match status" value="1"/>
</dbReference>